<feature type="transmembrane region" description="Helical" evidence="2">
    <location>
        <begin position="185"/>
        <end position="205"/>
    </location>
</feature>
<comment type="caution">
    <text evidence="3">The sequence shown here is derived from an EMBL/GenBank/DDBJ whole genome shotgun (WGS) entry which is preliminary data.</text>
</comment>
<proteinExistence type="predicted"/>
<keyword evidence="2" id="KW-0812">Transmembrane</keyword>
<evidence type="ECO:0000256" key="1">
    <source>
        <dbReference type="SAM" id="MobiDB-lite"/>
    </source>
</evidence>
<feature type="compositionally biased region" description="Gly residues" evidence="1">
    <location>
        <begin position="340"/>
        <end position="350"/>
    </location>
</feature>
<evidence type="ECO:0000256" key="2">
    <source>
        <dbReference type="SAM" id="Phobius"/>
    </source>
</evidence>
<dbReference type="AlphaFoldDB" id="A0AA88KK17"/>
<name>A0AA88KK17_NAELO</name>
<feature type="transmembrane region" description="Helical" evidence="2">
    <location>
        <begin position="81"/>
        <end position="108"/>
    </location>
</feature>
<keyword evidence="2" id="KW-0472">Membrane</keyword>
<keyword evidence="2" id="KW-1133">Transmembrane helix</keyword>
<dbReference type="Proteomes" id="UP000816034">
    <property type="component" value="Unassembled WGS sequence"/>
</dbReference>
<feature type="transmembrane region" description="Helical" evidence="2">
    <location>
        <begin position="267"/>
        <end position="290"/>
    </location>
</feature>
<dbReference type="RefSeq" id="XP_044550252.1">
    <property type="nucleotide sequence ID" value="XM_044692153.1"/>
</dbReference>
<accession>A0AA88KK17</accession>
<sequence length="387" mass="44690">MSSEKLKTRPILSAATISLFLTALLYPIYSSNVEAHTGRLSHPSIFSSHEFPNSQYHPLRSSSFHNSSHPVSLPGDDKDDYVHPIFICFFVFYFFGFSLVFCYAIHLLGSKFGKWYRNYRTKRKQQSNSNEYYSTIRNRSHSNQSGRMDMVTLSSEQQHHTTIANHTISNNYLYPNNQSNHSLQYLFYIQIVPYFLIRFLIYFLIGFELIPKDYFDIENNWAHSQIFLVAFSLSGILLHNSYFLIAFFWSELESVKRGIPTRQIKPLLIFITCSLIWFGAEIAMAILVFVKCYPNLYSPSSNTKSMWNLNFDEGLKYLKRKSLTQKTKRMMNHLQNDTSSGGGAHGGGTIGQDDDDTKHPHVMDETSHLLVSKSNHIIYNNNNLDGE</sequence>
<protein>
    <submittedName>
        <fullName evidence="3">Uncharacterized protein</fullName>
    </submittedName>
</protein>
<dbReference type="EMBL" id="PYSW02000016">
    <property type="protein sequence ID" value="KAG2386260.1"/>
    <property type="molecule type" value="Genomic_DNA"/>
</dbReference>
<evidence type="ECO:0000313" key="4">
    <source>
        <dbReference type="Proteomes" id="UP000816034"/>
    </source>
</evidence>
<dbReference type="GeneID" id="68095161"/>
<feature type="region of interest" description="Disordered" evidence="1">
    <location>
        <begin position="333"/>
        <end position="361"/>
    </location>
</feature>
<evidence type="ECO:0000313" key="3">
    <source>
        <dbReference type="EMBL" id="KAG2386260.1"/>
    </source>
</evidence>
<feature type="transmembrane region" description="Helical" evidence="2">
    <location>
        <begin position="225"/>
        <end position="247"/>
    </location>
</feature>
<reference evidence="3 4" key="1">
    <citation type="journal article" date="2018" name="BMC Genomics">
        <title>The genome of Naegleria lovaniensis, the basis for a comparative approach to unravel pathogenicity factors of the human pathogenic amoeba N. fowleri.</title>
        <authorList>
            <person name="Liechti N."/>
            <person name="Schurch N."/>
            <person name="Bruggmann R."/>
            <person name="Wittwer M."/>
        </authorList>
    </citation>
    <scope>NUCLEOTIDE SEQUENCE [LARGE SCALE GENOMIC DNA]</scope>
    <source>
        <strain evidence="3 4">ATCC 30569</strain>
    </source>
</reference>
<keyword evidence="4" id="KW-1185">Reference proteome</keyword>
<feature type="transmembrane region" description="Helical" evidence="2">
    <location>
        <begin position="12"/>
        <end position="29"/>
    </location>
</feature>
<organism evidence="3 4">
    <name type="scientific">Naegleria lovaniensis</name>
    <name type="common">Amoeba</name>
    <dbReference type="NCBI Taxonomy" id="51637"/>
    <lineage>
        <taxon>Eukaryota</taxon>
        <taxon>Discoba</taxon>
        <taxon>Heterolobosea</taxon>
        <taxon>Tetramitia</taxon>
        <taxon>Eutetramitia</taxon>
        <taxon>Vahlkampfiidae</taxon>
        <taxon>Naegleria</taxon>
    </lineage>
</organism>
<gene>
    <name evidence="3" type="ORF">C9374_002706</name>
</gene>